<dbReference type="EMBL" id="JAKMUR010000013">
    <property type="protein sequence ID" value="MCZ9292048.1"/>
    <property type="molecule type" value="Genomic_DNA"/>
</dbReference>
<proteinExistence type="predicted"/>
<protein>
    <submittedName>
        <fullName evidence="1">Uncharacterized protein</fullName>
    </submittedName>
</protein>
<dbReference type="Proteomes" id="UP001146453">
    <property type="component" value="Unassembled WGS sequence"/>
</dbReference>
<evidence type="ECO:0000313" key="1">
    <source>
        <dbReference type="EMBL" id="MCZ9292048.1"/>
    </source>
</evidence>
<sequence length="200" mass="23482">MVEREYVEKVMRTWNPHIPDHDIDSTYRYMQSDFQRRVEGSLKSKMEEYEAAGIPPGPLVEQLEGAFIEKAVLDNVIQYHLGEYLEEIEKRRRGLNRDYYAHLWTIQDPDGWKKTPWEIDINPELFAAVRQTFPEEESPFHVFTAARIEREMYASEDMPEVDVAFLKEIHQAVSDWEAAGSPLEKLSFSHLTVDPPKARR</sequence>
<organism evidence="1 2">
    <name type="scientific">Corynebacterium lehmanniae</name>
    <dbReference type="NCBI Taxonomy" id="2913497"/>
    <lineage>
        <taxon>Bacteria</taxon>
        <taxon>Bacillati</taxon>
        <taxon>Actinomycetota</taxon>
        <taxon>Actinomycetes</taxon>
        <taxon>Mycobacteriales</taxon>
        <taxon>Corynebacteriaceae</taxon>
        <taxon>Corynebacterium</taxon>
    </lineage>
</organism>
<dbReference type="RefSeq" id="WP_269952440.1">
    <property type="nucleotide sequence ID" value="NZ_JAKMUR010000013.1"/>
</dbReference>
<accession>A0ABT4R9L6</accession>
<comment type="caution">
    <text evidence="1">The sequence shown here is derived from an EMBL/GenBank/DDBJ whole genome shotgun (WGS) entry which is preliminary data.</text>
</comment>
<gene>
    <name evidence="1" type="ORF">L8U61_07870</name>
</gene>
<reference evidence="1" key="1">
    <citation type="submission" date="2022-02" db="EMBL/GenBank/DDBJ databases">
        <title>Corynebacterium sp. from urogenital microbiome.</title>
        <authorList>
            <person name="Cappelli E.A."/>
            <person name="Ribeiro T.G."/>
            <person name="Peixe L."/>
        </authorList>
    </citation>
    <scope>NUCLEOTIDE SEQUENCE</scope>
    <source>
        <strain evidence="1">C8Ua_144</strain>
    </source>
</reference>
<evidence type="ECO:0000313" key="2">
    <source>
        <dbReference type="Proteomes" id="UP001146453"/>
    </source>
</evidence>
<keyword evidence="2" id="KW-1185">Reference proteome</keyword>
<name>A0ABT4R9L6_9CORY</name>